<gene>
    <name evidence="2" type="ORF">BpHYR1_031868</name>
</gene>
<dbReference type="Proteomes" id="UP000276133">
    <property type="component" value="Unassembled WGS sequence"/>
</dbReference>
<keyword evidence="1" id="KW-1133">Transmembrane helix</keyword>
<accession>A0A3M7QME3</accession>
<sequence length="117" mass="13890">MKRQETKIEYTKLFGVFLTLQLPIKFLKFLTSKKNSINYKKKIKKILLYGNFIALDNPRLFAIKLLLISSLCQIFQILILGYKNYENATIKCMFRKIINKLRLPLVELWDRSNSKLT</sequence>
<feature type="transmembrane region" description="Helical" evidence="1">
    <location>
        <begin position="12"/>
        <end position="30"/>
    </location>
</feature>
<proteinExistence type="predicted"/>
<dbReference type="AlphaFoldDB" id="A0A3M7QME3"/>
<name>A0A3M7QME3_BRAPC</name>
<evidence type="ECO:0000313" key="2">
    <source>
        <dbReference type="EMBL" id="RNA12492.1"/>
    </source>
</evidence>
<keyword evidence="1" id="KW-0812">Transmembrane</keyword>
<organism evidence="2 3">
    <name type="scientific">Brachionus plicatilis</name>
    <name type="common">Marine rotifer</name>
    <name type="synonym">Brachionus muelleri</name>
    <dbReference type="NCBI Taxonomy" id="10195"/>
    <lineage>
        <taxon>Eukaryota</taxon>
        <taxon>Metazoa</taxon>
        <taxon>Spiralia</taxon>
        <taxon>Gnathifera</taxon>
        <taxon>Rotifera</taxon>
        <taxon>Eurotatoria</taxon>
        <taxon>Monogononta</taxon>
        <taxon>Pseudotrocha</taxon>
        <taxon>Ploima</taxon>
        <taxon>Brachionidae</taxon>
        <taxon>Brachionus</taxon>
    </lineage>
</organism>
<keyword evidence="3" id="KW-1185">Reference proteome</keyword>
<evidence type="ECO:0000313" key="3">
    <source>
        <dbReference type="Proteomes" id="UP000276133"/>
    </source>
</evidence>
<feature type="transmembrane region" description="Helical" evidence="1">
    <location>
        <begin position="61"/>
        <end position="82"/>
    </location>
</feature>
<reference evidence="2 3" key="1">
    <citation type="journal article" date="2018" name="Sci. Rep.">
        <title>Genomic signatures of local adaptation to the degree of environmental predictability in rotifers.</title>
        <authorList>
            <person name="Franch-Gras L."/>
            <person name="Hahn C."/>
            <person name="Garcia-Roger E.M."/>
            <person name="Carmona M.J."/>
            <person name="Serra M."/>
            <person name="Gomez A."/>
        </authorList>
    </citation>
    <scope>NUCLEOTIDE SEQUENCE [LARGE SCALE GENOMIC DNA]</scope>
    <source>
        <strain evidence="2">HYR1</strain>
    </source>
</reference>
<evidence type="ECO:0000256" key="1">
    <source>
        <dbReference type="SAM" id="Phobius"/>
    </source>
</evidence>
<protein>
    <submittedName>
        <fullName evidence="2">Uncharacterized protein</fullName>
    </submittedName>
</protein>
<dbReference type="EMBL" id="REGN01005673">
    <property type="protein sequence ID" value="RNA12492.1"/>
    <property type="molecule type" value="Genomic_DNA"/>
</dbReference>
<keyword evidence="1" id="KW-0472">Membrane</keyword>
<comment type="caution">
    <text evidence="2">The sequence shown here is derived from an EMBL/GenBank/DDBJ whole genome shotgun (WGS) entry which is preliminary data.</text>
</comment>